<evidence type="ECO:0000313" key="3">
    <source>
        <dbReference type="Proteomes" id="UP000244005"/>
    </source>
</evidence>
<keyword evidence="3" id="KW-1185">Reference proteome</keyword>
<dbReference type="EMBL" id="KZ772705">
    <property type="protein sequence ID" value="PTQ41628.1"/>
    <property type="molecule type" value="Genomic_DNA"/>
</dbReference>
<proteinExistence type="predicted"/>
<name>A0A2R6X693_MARPO</name>
<dbReference type="EMBL" id="KZ772705">
    <property type="protein sequence ID" value="PTQ41627.1"/>
    <property type="molecule type" value="Genomic_DNA"/>
</dbReference>
<dbReference type="AlphaFoldDB" id="A0A2R6X693"/>
<dbReference type="Gramene" id="Mp1g16150.1">
    <property type="protein sequence ID" value="Mp1g16150.1.cds"/>
    <property type="gene ID" value="Mp1g16150"/>
</dbReference>
<evidence type="ECO:0000313" key="2">
    <source>
        <dbReference type="EMBL" id="PTQ41628.1"/>
    </source>
</evidence>
<reference evidence="3" key="1">
    <citation type="journal article" date="2017" name="Cell">
        <title>Insights into land plant evolution garnered from the Marchantia polymorpha genome.</title>
        <authorList>
            <person name="Bowman J.L."/>
            <person name="Kohchi T."/>
            <person name="Yamato K.T."/>
            <person name="Jenkins J."/>
            <person name="Shu S."/>
            <person name="Ishizaki K."/>
            <person name="Yamaoka S."/>
            <person name="Nishihama R."/>
            <person name="Nakamura Y."/>
            <person name="Berger F."/>
            <person name="Adam C."/>
            <person name="Aki S.S."/>
            <person name="Althoff F."/>
            <person name="Araki T."/>
            <person name="Arteaga-Vazquez M.A."/>
            <person name="Balasubrmanian S."/>
            <person name="Barry K."/>
            <person name="Bauer D."/>
            <person name="Boehm C.R."/>
            <person name="Briginshaw L."/>
            <person name="Caballero-Perez J."/>
            <person name="Catarino B."/>
            <person name="Chen F."/>
            <person name="Chiyoda S."/>
            <person name="Chovatia M."/>
            <person name="Davies K.M."/>
            <person name="Delmans M."/>
            <person name="Demura T."/>
            <person name="Dierschke T."/>
            <person name="Dolan L."/>
            <person name="Dorantes-Acosta A.E."/>
            <person name="Eklund D.M."/>
            <person name="Florent S.N."/>
            <person name="Flores-Sandoval E."/>
            <person name="Fujiyama A."/>
            <person name="Fukuzawa H."/>
            <person name="Galik B."/>
            <person name="Grimanelli D."/>
            <person name="Grimwood J."/>
            <person name="Grossniklaus U."/>
            <person name="Hamada T."/>
            <person name="Haseloff J."/>
            <person name="Hetherington A.J."/>
            <person name="Higo A."/>
            <person name="Hirakawa Y."/>
            <person name="Hundley H.N."/>
            <person name="Ikeda Y."/>
            <person name="Inoue K."/>
            <person name="Inoue S.I."/>
            <person name="Ishida S."/>
            <person name="Jia Q."/>
            <person name="Kakita M."/>
            <person name="Kanazawa T."/>
            <person name="Kawai Y."/>
            <person name="Kawashima T."/>
            <person name="Kennedy M."/>
            <person name="Kinose K."/>
            <person name="Kinoshita T."/>
            <person name="Kohara Y."/>
            <person name="Koide E."/>
            <person name="Komatsu K."/>
            <person name="Kopischke S."/>
            <person name="Kubo M."/>
            <person name="Kyozuka J."/>
            <person name="Lagercrantz U."/>
            <person name="Lin S.S."/>
            <person name="Lindquist E."/>
            <person name="Lipzen A.M."/>
            <person name="Lu C.W."/>
            <person name="De Luna E."/>
            <person name="Martienssen R.A."/>
            <person name="Minamino N."/>
            <person name="Mizutani M."/>
            <person name="Mizutani M."/>
            <person name="Mochizuki N."/>
            <person name="Monte I."/>
            <person name="Mosher R."/>
            <person name="Nagasaki H."/>
            <person name="Nakagami H."/>
            <person name="Naramoto S."/>
            <person name="Nishitani K."/>
            <person name="Ohtani M."/>
            <person name="Okamoto T."/>
            <person name="Okumura M."/>
            <person name="Phillips J."/>
            <person name="Pollak B."/>
            <person name="Reinders A."/>
            <person name="Rovekamp M."/>
            <person name="Sano R."/>
            <person name="Sawa S."/>
            <person name="Schmid M.W."/>
            <person name="Shirakawa M."/>
            <person name="Solano R."/>
            <person name="Spunde A."/>
            <person name="Suetsugu N."/>
            <person name="Sugano S."/>
            <person name="Sugiyama A."/>
            <person name="Sun R."/>
            <person name="Suzuki Y."/>
            <person name="Takenaka M."/>
            <person name="Takezawa D."/>
            <person name="Tomogane H."/>
            <person name="Tsuzuki M."/>
            <person name="Ueda T."/>
            <person name="Umeda M."/>
            <person name="Ward J.M."/>
            <person name="Watanabe Y."/>
            <person name="Yazaki K."/>
            <person name="Yokoyama R."/>
            <person name="Yoshitake Y."/>
            <person name="Yotsui I."/>
            <person name="Zachgo S."/>
            <person name="Schmutz J."/>
        </authorList>
    </citation>
    <scope>NUCLEOTIDE SEQUENCE [LARGE SCALE GENOMIC DNA]</scope>
    <source>
        <strain evidence="3">Tak-1</strain>
    </source>
</reference>
<organism evidence="2 3">
    <name type="scientific">Marchantia polymorpha</name>
    <name type="common">Common liverwort</name>
    <name type="synonym">Marchantia aquatica</name>
    <dbReference type="NCBI Taxonomy" id="3197"/>
    <lineage>
        <taxon>Eukaryota</taxon>
        <taxon>Viridiplantae</taxon>
        <taxon>Streptophyta</taxon>
        <taxon>Embryophyta</taxon>
        <taxon>Marchantiophyta</taxon>
        <taxon>Marchantiopsida</taxon>
        <taxon>Marchantiidae</taxon>
        <taxon>Marchantiales</taxon>
        <taxon>Marchantiaceae</taxon>
        <taxon>Marchantia</taxon>
    </lineage>
</organism>
<gene>
    <name evidence="2" type="ORF">MARPO_0033s0045</name>
</gene>
<reference evidence="2" key="2">
    <citation type="submission" date="2017-12" db="EMBL/GenBank/DDBJ databases">
        <title>WGS assembly of Marchantia polymorpha.</title>
        <authorList>
            <person name="Bowman J.L."/>
            <person name="Kohchi T."/>
            <person name="Yamato K.T."/>
            <person name="Jenkins J."/>
            <person name="Shu S."/>
            <person name="Ishizaki K."/>
            <person name="Yamaoka S."/>
            <person name="Nishihama R."/>
            <person name="Nakamura Y."/>
            <person name="Berger F."/>
            <person name="Adam C."/>
            <person name="Aki S.S."/>
            <person name="Althoff F."/>
            <person name="Araki T."/>
            <person name="Arteaga-Vazquez M.A."/>
            <person name="Balasubrmanian S."/>
            <person name="Bauer D."/>
            <person name="Boehm C.R."/>
            <person name="Briginshaw L."/>
            <person name="Caballero-Perez J."/>
            <person name="Catarino B."/>
            <person name="Chen F."/>
            <person name="Chiyoda S."/>
            <person name="Chovatia M."/>
            <person name="Davies K.M."/>
            <person name="Delmans M."/>
            <person name="Demura T."/>
            <person name="Dierschke T."/>
            <person name="Dolan L."/>
            <person name="Dorantes-Acosta A.E."/>
            <person name="Eklund D.M."/>
            <person name="Florent S.N."/>
            <person name="Flores-Sandoval E."/>
            <person name="Fujiyama A."/>
            <person name="Fukuzawa H."/>
            <person name="Galik B."/>
            <person name="Grimanelli D."/>
            <person name="Grimwood J."/>
            <person name="Grossniklaus U."/>
            <person name="Hamada T."/>
            <person name="Haseloff J."/>
            <person name="Hetherington A.J."/>
            <person name="Higo A."/>
            <person name="Hirakawa Y."/>
            <person name="Hundley H.N."/>
            <person name="Ikeda Y."/>
            <person name="Inoue K."/>
            <person name="Inoue S."/>
            <person name="Ishida S."/>
            <person name="Jia Q."/>
            <person name="Kakita M."/>
            <person name="Kanazawa T."/>
            <person name="Kawai Y."/>
            <person name="Kawashima T."/>
            <person name="Kennedy M."/>
            <person name="Kinose K."/>
            <person name="Kinoshita T."/>
            <person name="Kohara Y."/>
            <person name="Koide E."/>
            <person name="Komatsu K."/>
            <person name="Kopischke S."/>
            <person name="Kubo M."/>
            <person name="Kyozuka J."/>
            <person name="Lagercrantz U."/>
            <person name="Lin S.S."/>
            <person name="Lindquist E."/>
            <person name="Lipzen A.M."/>
            <person name="Lu C."/>
            <person name="Luna E.D."/>
            <person name="Martienssen R.A."/>
            <person name="Minamino N."/>
            <person name="Mizutani M."/>
            <person name="Mizutani M."/>
            <person name="Mochizuki N."/>
            <person name="Monte I."/>
            <person name="Mosher R."/>
            <person name="Nagasaki H."/>
            <person name="Nakagami H."/>
            <person name="Naramoto S."/>
            <person name="Nishitani K."/>
            <person name="Ohtani M."/>
            <person name="Okamoto T."/>
            <person name="Okumura M."/>
            <person name="Phillips J."/>
            <person name="Pollak B."/>
            <person name="Reinders A."/>
            <person name="Roevekamp M."/>
            <person name="Sano R."/>
            <person name="Sawa S."/>
            <person name="Schmid M.W."/>
            <person name="Shirakawa M."/>
            <person name="Solano R."/>
            <person name="Spunde A."/>
            <person name="Suetsugu N."/>
            <person name="Sugano S."/>
            <person name="Sugiyama A."/>
            <person name="Sun R."/>
            <person name="Suzuki Y."/>
            <person name="Takenaka M."/>
            <person name="Takezawa D."/>
            <person name="Tomogane H."/>
            <person name="Tsuzuki M."/>
            <person name="Ueda T."/>
            <person name="Umeda M."/>
            <person name="Ward J.M."/>
            <person name="Watanabe Y."/>
            <person name="Yazaki K."/>
            <person name="Yokoyama R."/>
            <person name="Yoshitake Y."/>
            <person name="Yotsui I."/>
            <person name="Zachgo S."/>
            <person name="Schmutz J."/>
        </authorList>
    </citation>
    <scope>NUCLEOTIDE SEQUENCE [LARGE SCALE GENOMIC DNA]</scope>
    <source>
        <strain evidence="2">Tak-1</strain>
    </source>
</reference>
<feature type="region of interest" description="Disordered" evidence="1">
    <location>
        <begin position="97"/>
        <end position="170"/>
    </location>
</feature>
<evidence type="ECO:0000256" key="1">
    <source>
        <dbReference type="SAM" id="MobiDB-lite"/>
    </source>
</evidence>
<sequence length="170" mass="18606">MQEVAGERGGYLHGRGALDSDDLLYLKEQMEAEEDAERLRRRTEKRAFAAFKKAASLADASPLPAIPPIRVEPRPRSGIRQHDLLKSIVEVKPKRHRISGLSEGAAQNIEVRPSSSSPIVKSRLRGFDSTNTDGSLEPLATETVNGSGLLGLAYETSDDDEESSVEVPKR</sequence>
<dbReference type="OrthoDB" id="1935246at2759"/>
<dbReference type="Gramene" id="Mp1g16150.2">
    <property type="protein sequence ID" value="Mp1g16150.2.cds"/>
    <property type="gene ID" value="Mp1g16150"/>
</dbReference>
<dbReference type="PANTHER" id="PTHR37202">
    <property type="entry name" value="ANKYRIN REPEAT PROTEIN"/>
    <property type="match status" value="1"/>
</dbReference>
<accession>A0A2R6X693</accession>
<protein>
    <submittedName>
        <fullName evidence="2">Uncharacterized protein</fullName>
    </submittedName>
</protein>
<dbReference type="Proteomes" id="UP000244005">
    <property type="component" value="Unassembled WGS sequence"/>
</dbReference>
<dbReference type="PANTHER" id="PTHR37202:SF1">
    <property type="entry name" value="ANKYRIN REPEAT PROTEIN"/>
    <property type="match status" value="1"/>
</dbReference>